<accession>A0A1X7L4P2</accession>
<dbReference type="Proteomes" id="UP000193420">
    <property type="component" value="Unassembled WGS sequence"/>
</dbReference>
<keyword evidence="3" id="KW-1185">Reference proteome</keyword>
<keyword evidence="1" id="KW-0472">Membrane</keyword>
<keyword evidence="1" id="KW-1133">Transmembrane helix</keyword>
<keyword evidence="1" id="KW-0812">Transmembrane</keyword>
<gene>
    <name evidence="2" type="ORF">SAMN03080602_03745</name>
</gene>
<protein>
    <submittedName>
        <fullName evidence="2">Uncharacterized protein</fullName>
    </submittedName>
</protein>
<sequence>MLCIGITRQNIFDIVLCSVYKLNNYILFTYSVRSALRMFAREAVLINRYYYAFRYLFSCCYMGEILVQCAISARMMAMAY</sequence>
<feature type="transmembrane region" description="Helical" evidence="1">
    <location>
        <begin position="52"/>
        <end position="71"/>
    </location>
</feature>
<dbReference type="AlphaFoldDB" id="A0A1X7L4P2"/>
<name>A0A1X7L4P2_9FLAO</name>
<reference evidence="3" key="1">
    <citation type="submission" date="2017-04" db="EMBL/GenBank/DDBJ databases">
        <authorList>
            <person name="Varghese N."/>
            <person name="Submissions S."/>
        </authorList>
    </citation>
    <scope>NUCLEOTIDE SEQUENCE [LARGE SCALE GENOMIC DNA]</scope>
    <source>
        <strain evidence="3">DSM 19835</strain>
    </source>
</reference>
<evidence type="ECO:0000313" key="2">
    <source>
        <dbReference type="EMBL" id="SMG48353.1"/>
    </source>
</evidence>
<dbReference type="EMBL" id="FXAO01000009">
    <property type="protein sequence ID" value="SMG48353.1"/>
    <property type="molecule type" value="Genomic_DNA"/>
</dbReference>
<evidence type="ECO:0000313" key="3">
    <source>
        <dbReference type="Proteomes" id="UP000193420"/>
    </source>
</evidence>
<proteinExistence type="predicted"/>
<evidence type="ECO:0000256" key="1">
    <source>
        <dbReference type="SAM" id="Phobius"/>
    </source>
</evidence>
<organism evidence="2 3">
    <name type="scientific">Arenibacter troitsensis</name>
    <dbReference type="NCBI Taxonomy" id="188872"/>
    <lineage>
        <taxon>Bacteria</taxon>
        <taxon>Pseudomonadati</taxon>
        <taxon>Bacteroidota</taxon>
        <taxon>Flavobacteriia</taxon>
        <taxon>Flavobacteriales</taxon>
        <taxon>Flavobacteriaceae</taxon>
        <taxon>Arenibacter</taxon>
    </lineage>
</organism>